<dbReference type="Pfam" id="PF01219">
    <property type="entry name" value="DAGK_prokar"/>
    <property type="match status" value="1"/>
</dbReference>
<feature type="binding site" evidence="17">
    <location>
        <begin position="101"/>
        <end position="102"/>
    </location>
    <ligand>
        <name>ATP</name>
        <dbReference type="ChEBI" id="CHEBI:30616"/>
    </ligand>
</feature>
<comment type="similarity">
    <text evidence="2">Belongs to the bacterial diacylglycerol kinase family.</text>
</comment>
<keyword evidence="5" id="KW-0808">Transferase</keyword>
<dbReference type="PANTHER" id="PTHR34299">
    <property type="entry name" value="DIACYLGLYCEROL KINASE"/>
    <property type="match status" value="1"/>
</dbReference>
<gene>
    <name evidence="21" type="ORF">H9Q81_01050</name>
</gene>
<dbReference type="InterPro" id="IPR036945">
    <property type="entry name" value="DAGK_sf"/>
</dbReference>
<evidence type="ECO:0000256" key="7">
    <source>
        <dbReference type="ARBA" id="ARBA00022741"/>
    </source>
</evidence>
<dbReference type="AlphaFoldDB" id="A0A7G9GXC4"/>
<proteinExistence type="inferred from homology"/>
<evidence type="ECO:0000256" key="6">
    <source>
        <dbReference type="ARBA" id="ARBA00022692"/>
    </source>
</evidence>
<dbReference type="InterPro" id="IPR000326">
    <property type="entry name" value="PAP2/HPO"/>
</dbReference>
<comment type="cofactor">
    <cofactor evidence="18">
        <name>Mg(2+)</name>
        <dbReference type="ChEBI" id="CHEBI:18420"/>
    </cofactor>
    <text evidence="18">Mn(2+), Zn(2+), Cd(2+) and Co(2+) support activity to lesser extents.</text>
</comment>
<keyword evidence="4" id="KW-0444">Lipid biosynthesis</keyword>
<evidence type="ECO:0000256" key="10">
    <source>
        <dbReference type="ARBA" id="ARBA00022989"/>
    </source>
</evidence>
<dbReference type="GO" id="GO:0005524">
    <property type="term" value="F:ATP binding"/>
    <property type="evidence" value="ECO:0007669"/>
    <property type="project" value="UniProtKB-KW"/>
</dbReference>
<keyword evidence="13" id="KW-0594">Phospholipid biosynthesis</keyword>
<feature type="transmembrane region" description="Helical" evidence="19">
    <location>
        <begin position="40"/>
        <end position="57"/>
    </location>
</feature>
<feature type="transmembrane region" description="Helical" evidence="19">
    <location>
        <begin position="63"/>
        <end position="82"/>
    </location>
</feature>
<dbReference type="GO" id="GO:0016301">
    <property type="term" value="F:kinase activity"/>
    <property type="evidence" value="ECO:0007669"/>
    <property type="project" value="UniProtKB-KW"/>
</dbReference>
<dbReference type="KEGG" id="fho:H9Q81_01050"/>
<comment type="subcellular location">
    <subcellularLocation>
        <location evidence="1">Cell membrane</location>
        <topology evidence="1">Multi-pass membrane protein</topology>
    </subcellularLocation>
</comment>
<keyword evidence="7 17" id="KW-0547">Nucleotide-binding</keyword>
<evidence type="ECO:0000256" key="15">
    <source>
        <dbReference type="PIRSR" id="PIRSR600829-1"/>
    </source>
</evidence>
<evidence type="ECO:0000256" key="13">
    <source>
        <dbReference type="ARBA" id="ARBA00023209"/>
    </source>
</evidence>
<feature type="binding site" evidence="16">
    <location>
        <position position="76"/>
    </location>
    <ligand>
        <name>substrate</name>
    </ligand>
</feature>
<keyword evidence="22" id="KW-1185">Reference proteome</keyword>
<dbReference type="Proteomes" id="UP000515913">
    <property type="component" value="Chromosome"/>
</dbReference>
<dbReference type="EMBL" id="CP060637">
    <property type="protein sequence ID" value="QNM15456.1"/>
    <property type="molecule type" value="Genomic_DNA"/>
</dbReference>
<dbReference type="InterPro" id="IPR036938">
    <property type="entry name" value="PAP2/HPO_sf"/>
</dbReference>
<feature type="domain" description="Phosphatidic acid phosphatase type 2/haloperoxidase" evidence="20">
    <location>
        <begin position="171"/>
        <end position="242"/>
    </location>
</feature>
<evidence type="ECO:0000256" key="18">
    <source>
        <dbReference type="PIRSR" id="PIRSR600829-4"/>
    </source>
</evidence>
<feature type="binding site" evidence="18">
    <location>
        <position position="83"/>
    </location>
    <ligand>
        <name>a divalent metal cation</name>
        <dbReference type="ChEBI" id="CHEBI:60240"/>
    </ligand>
</feature>
<name>A0A7G9GXC4_9FUSO</name>
<evidence type="ECO:0000256" key="9">
    <source>
        <dbReference type="ARBA" id="ARBA00022840"/>
    </source>
</evidence>
<dbReference type="GO" id="GO:0008654">
    <property type="term" value="P:phospholipid biosynthetic process"/>
    <property type="evidence" value="ECO:0007669"/>
    <property type="project" value="UniProtKB-KW"/>
</dbReference>
<feature type="binding site" evidence="17">
    <location>
        <position position="35"/>
    </location>
    <ligand>
        <name>ATP</name>
        <dbReference type="ChEBI" id="CHEBI:30616"/>
    </ligand>
</feature>
<evidence type="ECO:0000256" key="17">
    <source>
        <dbReference type="PIRSR" id="PIRSR600829-3"/>
    </source>
</evidence>
<keyword evidence="6 19" id="KW-0812">Transmembrane</keyword>
<keyword evidence="18" id="KW-0479">Metal-binding</keyword>
<evidence type="ECO:0000313" key="22">
    <source>
        <dbReference type="Proteomes" id="UP000515913"/>
    </source>
</evidence>
<evidence type="ECO:0000256" key="19">
    <source>
        <dbReference type="SAM" id="Phobius"/>
    </source>
</evidence>
<evidence type="ECO:0000313" key="21">
    <source>
        <dbReference type="EMBL" id="QNM15456.1"/>
    </source>
</evidence>
<evidence type="ECO:0000256" key="1">
    <source>
        <dbReference type="ARBA" id="ARBA00004651"/>
    </source>
</evidence>
<feature type="transmembrane region" description="Helical" evidence="19">
    <location>
        <begin position="103"/>
        <end position="122"/>
    </location>
</feature>
<feature type="active site" description="Proton acceptor" evidence="15">
    <location>
        <position position="76"/>
    </location>
</feature>
<keyword evidence="3" id="KW-1003">Cell membrane</keyword>
<dbReference type="SUPFAM" id="SSF48317">
    <property type="entry name" value="Acid phosphatase/Vanadium-dependent haloperoxidase"/>
    <property type="match status" value="1"/>
</dbReference>
<dbReference type="CDD" id="cd14266">
    <property type="entry name" value="UDPK_IM_PAP2_like"/>
    <property type="match status" value="1"/>
</dbReference>
<dbReference type="GO" id="GO:0046872">
    <property type="term" value="F:metal ion binding"/>
    <property type="evidence" value="ECO:0007669"/>
    <property type="project" value="UniProtKB-KW"/>
</dbReference>
<reference evidence="21 22" key="1">
    <citation type="submission" date="2020-08" db="EMBL/GenBank/DDBJ databases">
        <authorList>
            <person name="Liu C."/>
            <person name="Sun Q."/>
        </authorList>
    </citation>
    <scope>NUCLEOTIDE SEQUENCE [LARGE SCALE GENOMIC DNA]</scope>
    <source>
        <strain evidence="21 22">NSJ-57</strain>
    </source>
</reference>
<keyword evidence="12 19" id="KW-0472">Membrane</keyword>
<feature type="transmembrane region" description="Helical" evidence="19">
    <location>
        <begin position="221"/>
        <end position="242"/>
    </location>
</feature>
<evidence type="ECO:0000256" key="8">
    <source>
        <dbReference type="ARBA" id="ARBA00022777"/>
    </source>
</evidence>
<sequence>MKDKIEGNRYKWKHLGITEKFNVAFEGIFETIRTENHMKFHCFCTIIICILSLFMDIGKYEALAVIISISLTWVAELFNTAIESCVDMITTQYHPLAKKAKDIAAGGVLVTAINALFVAYIVFEKKIVINVKQVFMLFKNSYQHTVFTIFVLIIIVVICIKSIVKKGTALRGGFPSGHSALAASIVTLITSLTNNPKIFVLSIILAVLVVHSRIEGKIHTFFETIVGCFLGWAITYLILVLVRM</sequence>
<evidence type="ECO:0000256" key="11">
    <source>
        <dbReference type="ARBA" id="ARBA00023098"/>
    </source>
</evidence>
<keyword evidence="11" id="KW-0443">Lipid metabolism</keyword>
<dbReference type="Gene3D" id="1.20.144.10">
    <property type="entry name" value="Phosphatidic acid phosphatase type 2/haloperoxidase"/>
    <property type="match status" value="1"/>
</dbReference>
<feature type="transmembrane region" description="Helical" evidence="19">
    <location>
        <begin position="198"/>
        <end position="214"/>
    </location>
</feature>
<dbReference type="Pfam" id="PF01569">
    <property type="entry name" value="PAP2"/>
    <property type="match status" value="1"/>
</dbReference>
<protein>
    <submittedName>
        <fullName evidence="21">Diacylglycerol kinase</fullName>
    </submittedName>
</protein>
<evidence type="ECO:0000256" key="2">
    <source>
        <dbReference type="ARBA" id="ARBA00005967"/>
    </source>
</evidence>
<dbReference type="Gene3D" id="1.10.287.3610">
    <property type="match status" value="1"/>
</dbReference>
<feature type="binding site" evidence="17">
    <location>
        <position position="83"/>
    </location>
    <ligand>
        <name>ATP</name>
        <dbReference type="ChEBI" id="CHEBI:30616"/>
    </ligand>
</feature>
<evidence type="ECO:0000256" key="4">
    <source>
        <dbReference type="ARBA" id="ARBA00022516"/>
    </source>
</evidence>
<dbReference type="InterPro" id="IPR000829">
    <property type="entry name" value="DAGK"/>
</dbReference>
<evidence type="ECO:0000256" key="12">
    <source>
        <dbReference type="ARBA" id="ARBA00023136"/>
    </source>
</evidence>
<keyword evidence="10 19" id="KW-1133">Transmembrane helix</keyword>
<feature type="binding site" evidence="18">
    <location>
        <position position="35"/>
    </location>
    <ligand>
        <name>a divalent metal cation</name>
        <dbReference type="ChEBI" id="CHEBI:60240"/>
    </ligand>
</feature>
<feature type="transmembrane region" description="Helical" evidence="19">
    <location>
        <begin position="142"/>
        <end position="160"/>
    </location>
</feature>
<dbReference type="GO" id="GO:0005886">
    <property type="term" value="C:plasma membrane"/>
    <property type="evidence" value="ECO:0007669"/>
    <property type="project" value="UniProtKB-SubCell"/>
</dbReference>
<keyword evidence="18" id="KW-0460">Magnesium</keyword>
<keyword evidence="9 17" id="KW-0067">ATP-binding</keyword>
<dbReference type="PANTHER" id="PTHR34299:SF1">
    <property type="entry name" value="DIACYLGLYCEROL KINASE"/>
    <property type="match status" value="1"/>
</dbReference>
<evidence type="ECO:0000256" key="14">
    <source>
        <dbReference type="ARBA" id="ARBA00023264"/>
    </source>
</evidence>
<dbReference type="RefSeq" id="WP_101475125.1">
    <property type="nucleotide sequence ID" value="NZ_CP060637.1"/>
</dbReference>
<organism evidence="21 22">
    <name type="scientific">Fusobacterium hominis</name>
    <dbReference type="NCBI Taxonomy" id="2764326"/>
    <lineage>
        <taxon>Bacteria</taxon>
        <taxon>Fusobacteriati</taxon>
        <taxon>Fusobacteriota</taxon>
        <taxon>Fusobacteriia</taxon>
        <taxon>Fusobacteriales</taxon>
        <taxon>Fusobacteriaceae</taxon>
        <taxon>Fusobacterium</taxon>
    </lineage>
</organism>
<evidence type="ECO:0000259" key="20">
    <source>
        <dbReference type="Pfam" id="PF01569"/>
    </source>
</evidence>
<keyword evidence="14" id="KW-1208">Phospholipid metabolism</keyword>
<accession>A0A7G9GXC4</accession>
<evidence type="ECO:0000256" key="16">
    <source>
        <dbReference type="PIRSR" id="PIRSR600829-2"/>
    </source>
</evidence>
<evidence type="ECO:0000256" key="3">
    <source>
        <dbReference type="ARBA" id="ARBA00022475"/>
    </source>
</evidence>
<keyword evidence="8 21" id="KW-0418">Kinase</keyword>
<evidence type="ECO:0000256" key="5">
    <source>
        <dbReference type="ARBA" id="ARBA00022679"/>
    </source>
</evidence>